<feature type="compositionally biased region" description="Low complexity" evidence="11">
    <location>
        <begin position="617"/>
        <end position="627"/>
    </location>
</feature>
<evidence type="ECO:0000256" key="4">
    <source>
        <dbReference type="ARBA" id="ARBA00022741"/>
    </source>
</evidence>
<accession>A0A816W8K9</accession>
<dbReference type="GO" id="GO:0004707">
    <property type="term" value="F:MAP kinase activity"/>
    <property type="evidence" value="ECO:0007669"/>
    <property type="project" value="UniProtKB-EC"/>
</dbReference>
<protein>
    <recommendedName>
        <fullName evidence="1 10">Mitogen-activated protein kinase</fullName>
        <ecNumber evidence="1 10">2.7.11.24</ecNumber>
    </recommendedName>
</protein>
<dbReference type="PROSITE" id="PS50011">
    <property type="entry name" value="PROTEIN_KINASE_DOM"/>
    <property type="match status" value="1"/>
</dbReference>
<dbReference type="GO" id="GO:0005524">
    <property type="term" value="F:ATP binding"/>
    <property type="evidence" value="ECO:0007669"/>
    <property type="project" value="UniProtKB-UniRule"/>
</dbReference>
<dbReference type="EMBL" id="CAJNRE010014693">
    <property type="protein sequence ID" value="CAF2129988.1"/>
    <property type="molecule type" value="Genomic_DNA"/>
</dbReference>
<keyword evidence="10" id="KW-0460">Magnesium</keyword>
<comment type="activity regulation">
    <text evidence="10">Activated by threonine and tyrosine phosphorylation.</text>
</comment>
<proteinExistence type="inferred from homology"/>
<feature type="compositionally biased region" description="Polar residues" evidence="11">
    <location>
        <begin position="570"/>
        <end position="589"/>
    </location>
</feature>
<feature type="domain" description="Protein kinase" evidence="12">
    <location>
        <begin position="13"/>
        <end position="303"/>
    </location>
</feature>
<comment type="catalytic activity">
    <reaction evidence="7 10">
        <text>L-threonyl-[protein] + ATP = O-phospho-L-threonyl-[protein] + ADP + H(+)</text>
        <dbReference type="Rhea" id="RHEA:46608"/>
        <dbReference type="Rhea" id="RHEA-COMP:11060"/>
        <dbReference type="Rhea" id="RHEA-COMP:11605"/>
        <dbReference type="ChEBI" id="CHEBI:15378"/>
        <dbReference type="ChEBI" id="CHEBI:30013"/>
        <dbReference type="ChEBI" id="CHEBI:30616"/>
        <dbReference type="ChEBI" id="CHEBI:61977"/>
        <dbReference type="ChEBI" id="CHEBI:456216"/>
        <dbReference type="EC" id="2.7.11.24"/>
    </reaction>
</comment>
<dbReference type="CDD" id="cd07852">
    <property type="entry name" value="STKc_MAPK15-like"/>
    <property type="match status" value="1"/>
</dbReference>
<dbReference type="InterPro" id="IPR008271">
    <property type="entry name" value="Ser/Thr_kinase_AS"/>
</dbReference>
<evidence type="ECO:0000256" key="1">
    <source>
        <dbReference type="ARBA" id="ARBA00012411"/>
    </source>
</evidence>
<dbReference type="PANTHER" id="PTHR24055">
    <property type="entry name" value="MITOGEN-ACTIVATED PROTEIN KINASE"/>
    <property type="match status" value="1"/>
</dbReference>
<evidence type="ECO:0000256" key="2">
    <source>
        <dbReference type="ARBA" id="ARBA00022527"/>
    </source>
</evidence>
<dbReference type="Gene3D" id="1.10.510.10">
    <property type="entry name" value="Transferase(Phosphotransferase) domain 1"/>
    <property type="match status" value="1"/>
</dbReference>
<feature type="region of interest" description="Disordered" evidence="11">
    <location>
        <begin position="617"/>
        <end position="637"/>
    </location>
</feature>
<dbReference type="Gene3D" id="3.30.200.20">
    <property type="entry name" value="Phosphorylase Kinase, domain 1"/>
    <property type="match status" value="1"/>
</dbReference>
<dbReference type="PROSITE" id="PS00107">
    <property type="entry name" value="PROTEIN_KINASE_ATP"/>
    <property type="match status" value="1"/>
</dbReference>
<name>A0A816W8K9_9BILA</name>
<keyword evidence="4 9" id="KW-0547">Nucleotide-binding</keyword>
<dbReference type="PROSITE" id="PS01351">
    <property type="entry name" value="MAPK"/>
    <property type="match status" value="1"/>
</dbReference>
<gene>
    <name evidence="13" type="ORF">MBJ925_LOCUS27405</name>
</gene>
<keyword evidence="3 10" id="KW-0808">Transferase</keyword>
<dbReference type="FunFam" id="1.10.510.10:FF:000238">
    <property type="entry name" value="Mitogen-activated protein kinase"/>
    <property type="match status" value="1"/>
</dbReference>
<comment type="catalytic activity">
    <reaction evidence="8">
        <text>L-seryl-[protein] + ATP = O-phospho-L-seryl-[protein] + ADP + H(+)</text>
        <dbReference type="Rhea" id="RHEA:17989"/>
        <dbReference type="Rhea" id="RHEA-COMP:9863"/>
        <dbReference type="Rhea" id="RHEA-COMP:11604"/>
        <dbReference type="ChEBI" id="CHEBI:15378"/>
        <dbReference type="ChEBI" id="CHEBI:29999"/>
        <dbReference type="ChEBI" id="CHEBI:30616"/>
        <dbReference type="ChEBI" id="CHEBI:83421"/>
        <dbReference type="ChEBI" id="CHEBI:456216"/>
        <dbReference type="EC" id="2.7.11.24"/>
    </reaction>
</comment>
<feature type="compositionally biased region" description="Polar residues" evidence="11">
    <location>
        <begin position="478"/>
        <end position="516"/>
    </location>
</feature>
<evidence type="ECO:0000259" key="12">
    <source>
        <dbReference type="PROSITE" id="PS50011"/>
    </source>
</evidence>
<feature type="region of interest" description="Disordered" evidence="11">
    <location>
        <begin position="347"/>
        <end position="392"/>
    </location>
</feature>
<evidence type="ECO:0000256" key="6">
    <source>
        <dbReference type="ARBA" id="ARBA00022840"/>
    </source>
</evidence>
<sequence length="678" mass="76407">MSDGVDTHILKYYDIQKRLGKGAYGIVWKAVDKRSKEVVALKKIFDAFRNQTDAQRTYREIVFLREFGEHPNMIRLHNVLRADNDRDIYLVFEFMEADLHNVIRKGNILKDTHKRYVMYQLLKAMKYLHSANVIHRDMKPSNVLINQQCRVKICDFGLARSLNHVYEDPQHPALTEYVATRWYRAPEILLASSKYTKGVDMWSLGCILGEMLLGKPLFQGTSTFNQLERILQHIPKPSLADIESISSQYGPSVLERAVSGQKKSLDNLIPTASEESIDLLRRLLQFNPDKRITAEEGLHHSFVVSFHNSKEEFVKGYDVVPQLSDDIQLTVDEYRKKLYELIQLRKVSAKPPASTSSNLNLNSNNNNNNNTDPQPLKSRENSVDPPKQRYGGASAYIDQSEYDSFKQPTIISKQDEPTRGAYSNYTQTNATDNINNNNNNKTRPVYTQDKTDNDYSTEQQQQQYVKPSSTAYPGLIGRSTSHNSLQSTQTQPTRVTSAKQRNASTGSTLYQKTNYGNLMREKTSAANRGFRSGSAPTPTPPPKPTNNGSNNYYIRRPTVVFNDERVGPSDKSSGAQARVNQKFASSLRPSSAVEIRPKARVYSGSNVHQFNANASSSAFGSYSGQQQPAPRRSTYGNYSNMTSSMIARDNLGGYSQNMGTISQSGLRVLDGLLHNTTT</sequence>
<feature type="compositionally biased region" description="Low complexity" evidence="11">
    <location>
        <begin position="426"/>
        <end position="442"/>
    </location>
</feature>
<organism evidence="13 14">
    <name type="scientific">Rotaria magnacalcarata</name>
    <dbReference type="NCBI Taxonomy" id="392030"/>
    <lineage>
        <taxon>Eukaryota</taxon>
        <taxon>Metazoa</taxon>
        <taxon>Spiralia</taxon>
        <taxon>Gnathifera</taxon>
        <taxon>Rotifera</taxon>
        <taxon>Eurotatoria</taxon>
        <taxon>Bdelloidea</taxon>
        <taxon>Philodinida</taxon>
        <taxon>Philodinidae</taxon>
        <taxon>Rotaria</taxon>
    </lineage>
</organism>
<feature type="region of interest" description="Disordered" evidence="11">
    <location>
        <begin position="408"/>
        <end position="591"/>
    </location>
</feature>
<dbReference type="FunFam" id="3.30.200.20:FF:000166">
    <property type="entry name" value="Mitogen-activated protein kinase"/>
    <property type="match status" value="1"/>
</dbReference>
<evidence type="ECO:0000256" key="9">
    <source>
        <dbReference type="PROSITE-ProRule" id="PRU10141"/>
    </source>
</evidence>
<dbReference type="SUPFAM" id="SSF56112">
    <property type="entry name" value="Protein kinase-like (PK-like)"/>
    <property type="match status" value="1"/>
</dbReference>
<keyword evidence="5 10" id="KW-0418">Kinase</keyword>
<evidence type="ECO:0000313" key="13">
    <source>
        <dbReference type="EMBL" id="CAF2129988.1"/>
    </source>
</evidence>
<evidence type="ECO:0000256" key="7">
    <source>
        <dbReference type="ARBA" id="ARBA00047592"/>
    </source>
</evidence>
<evidence type="ECO:0000256" key="10">
    <source>
        <dbReference type="RuleBase" id="RU361165"/>
    </source>
</evidence>
<feature type="compositionally biased region" description="Low complexity" evidence="11">
    <location>
        <begin position="354"/>
        <end position="371"/>
    </location>
</feature>
<feature type="binding site" evidence="9">
    <location>
        <position position="42"/>
    </location>
    <ligand>
        <name>ATP</name>
        <dbReference type="ChEBI" id="CHEBI:30616"/>
    </ligand>
</feature>
<dbReference type="PROSITE" id="PS00108">
    <property type="entry name" value="PROTEIN_KINASE_ST"/>
    <property type="match status" value="1"/>
</dbReference>
<dbReference type="InterPro" id="IPR003527">
    <property type="entry name" value="MAP_kinase_CS"/>
</dbReference>
<dbReference type="Proteomes" id="UP000663824">
    <property type="component" value="Unassembled WGS sequence"/>
</dbReference>
<comment type="similarity">
    <text evidence="10">Belongs to the protein kinase superfamily. Ser/Thr protein kinase family. MAP kinase subfamily.</text>
</comment>
<evidence type="ECO:0000256" key="3">
    <source>
        <dbReference type="ARBA" id="ARBA00022679"/>
    </source>
</evidence>
<keyword evidence="6 9" id="KW-0067">ATP-binding</keyword>
<keyword evidence="2 10" id="KW-0723">Serine/threonine-protein kinase</keyword>
<evidence type="ECO:0000313" key="14">
    <source>
        <dbReference type="Proteomes" id="UP000663824"/>
    </source>
</evidence>
<comment type="cofactor">
    <cofactor evidence="10">
        <name>Mg(2+)</name>
        <dbReference type="ChEBI" id="CHEBI:18420"/>
    </cofactor>
</comment>
<comment type="caution">
    <text evidence="13">The sequence shown here is derived from an EMBL/GenBank/DDBJ whole genome shotgun (WGS) entry which is preliminary data.</text>
</comment>
<dbReference type="Pfam" id="PF00069">
    <property type="entry name" value="Pkinase"/>
    <property type="match status" value="1"/>
</dbReference>
<evidence type="ECO:0000256" key="8">
    <source>
        <dbReference type="ARBA" id="ARBA00048312"/>
    </source>
</evidence>
<dbReference type="InterPro" id="IPR050117">
    <property type="entry name" value="MAPK"/>
</dbReference>
<reference evidence="13" key="1">
    <citation type="submission" date="2021-02" db="EMBL/GenBank/DDBJ databases">
        <authorList>
            <person name="Nowell W R."/>
        </authorList>
    </citation>
    <scope>NUCLEOTIDE SEQUENCE</scope>
</reference>
<dbReference type="InterPro" id="IPR017441">
    <property type="entry name" value="Protein_kinase_ATP_BS"/>
</dbReference>
<evidence type="ECO:0000256" key="11">
    <source>
        <dbReference type="SAM" id="MobiDB-lite"/>
    </source>
</evidence>
<dbReference type="SMART" id="SM00220">
    <property type="entry name" value="S_TKc"/>
    <property type="match status" value="1"/>
</dbReference>
<dbReference type="AlphaFoldDB" id="A0A816W8K9"/>
<evidence type="ECO:0000256" key="5">
    <source>
        <dbReference type="ARBA" id="ARBA00022777"/>
    </source>
</evidence>
<dbReference type="EC" id="2.7.11.24" evidence="1 10"/>
<feature type="compositionally biased region" description="Polar residues" evidence="11">
    <location>
        <begin position="454"/>
        <end position="471"/>
    </location>
</feature>
<dbReference type="InterPro" id="IPR000719">
    <property type="entry name" value="Prot_kinase_dom"/>
</dbReference>
<dbReference type="InterPro" id="IPR011009">
    <property type="entry name" value="Kinase-like_dom_sf"/>
</dbReference>